<organism evidence="2 3">
    <name type="scientific">Flavobacterium succinicans</name>
    <dbReference type="NCBI Taxonomy" id="29536"/>
    <lineage>
        <taxon>Bacteria</taxon>
        <taxon>Pseudomonadati</taxon>
        <taxon>Bacteroidota</taxon>
        <taxon>Flavobacteriia</taxon>
        <taxon>Flavobacteriales</taxon>
        <taxon>Flavobacteriaceae</taxon>
        <taxon>Flavobacterium</taxon>
    </lineage>
</organism>
<reference evidence="3" key="1">
    <citation type="submission" date="2016-10" db="EMBL/GenBank/DDBJ databases">
        <authorList>
            <person name="Varghese N."/>
            <person name="Submissions S."/>
        </authorList>
    </citation>
    <scope>NUCLEOTIDE SEQUENCE [LARGE SCALE GENOMIC DNA]</scope>
    <source>
        <strain evidence="3">DSM 4002</strain>
    </source>
</reference>
<evidence type="ECO:0000313" key="2">
    <source>
        <dbReference type="EMBL" id="SFN31500.1"/>
    </source>
</evidence>
<dbReference type="InterPro" id="IPR033455">
    <property type="entry name" value="AbiEi_3_N"/>
</dbReference>
<proteinExistence type="predicted"/>
<dbReference type="Pfam" id="PF11459">
    <property type="entry name" value="AbiEi_3"/>
    <property type="match status" value="1"/>
</dbReference>
<gene>
    <name evidence="2" type="ORF">SAMN05444143_11049</name>
</gene>
<dbReference type="AlphaFoldDB" id="A0A1I4Y1W5"/>
<protein>
    <submittedName>
        <fullName evidence="2">Transcriptional regulator with AbiEi antitoxin N-terminal domain</fullName>
    </submittedName>
</protein>
<name>A0A1I4Y1W5_9FLAO</name>
<feature type="domain" description="Transcriptional regulator AbiEi antitoxin N-terminal" evidence="1">
    <location>
        <begin position="9"/>
        <end position="96"/>
    </location>
</feature>
<evidence type="ECO:0000259" key="1">
    <source>
        <dbReference type="Pfam" id="PF17194"/>
    </source>
</evidence>
<dbReference type="Pfam" id="PF17194">
    <property type="entry name" value="AbiEi_3_N"/>
    <property type="match status" value="1"/>
</dbReference>
<dbReference type="Proteomes" id="UP000182961">
    <property type="component" value="Unassembled WGS sequence"/>
</dbReference>
<accession>A0A1I4Y1W5</accession>
<dbReference type="InterPro" id="IPR021561">
    <property type="entry name" value="AbiEi_3"/>
</dbReference>
<evidence type="ECO:0000313" key="3">
    <source>
        <dbReference type="Proteomes" id="UP000182961"/>
    </source>
</evidence>
<dbReference type="RefSeq" id="WP_024981656.1">
    <property type="nucleotide sequence ID" value="NZ_CBCRUM010000018.1"/>
</dbReference>
<sequence>MAVNVIRRKELYEIMPEGLVTTHKWLMENNLTRHAIDNLVKSNQLDSISKGVYVRNASKISWQSVVFSLQSILKTDFVVGGLTALEMQGLSHYLSLSENKIVHLFGNDVLPEWVTNLDLNVKFVRHTTNSLFAKNSEENKQLQSFTVEREWDNDNRKLILSSPERAYLEVLLDVPQKTTFEHADQLMQGLTTLSPRNLQKTLECCQNVKVKRLFFWFADRQNYVWLGKINRENITFGSGNRMIIKGGKLDNKYKITVPKWI</sequence>
<keyword evidence="3" id="KW-1185">Reference proteome</keyword>
<dbReference type="eggNOG" id="COG5340">
    <property type="taxonomic scope" value="Bacteria"/>
</dbReference>
<dbReference type="EMBL" id="FOUT01000010">
    <property type="protein sequence ID" value="SFN31500.1"/>
    <property type="molecule type" value="Genomic_DNA"/>
</dbReference>